<protein>
    <recommendedName>
        <fullName evidence="3">MHC class I antigen</fullName>
    </recommendedName>
</protein>
<accession>A0AAW1YU61</accession>
<keyword evidence="2" id="KW-1185">Reference proteome</keyword>
<evidence type="ECO:0000313" key="2">
    <source>
        <dbReference type="Proteomes" id="UP001457282"/>
    </source>
</evidence>
<gene>
    <name evidence="1" type="ORF">M0R45_007175</name>
</gene>
<organism evidence="1 2">
    <name type="scientific">Rubus argutus</name>
    <name type="common">Southern blackberry</name>
    <dbReference type="NCBI Taxonomy" id="59490"/>
    <lineage>
        <taxon>Eukaryota</taxon>
        <taxon>Viridiplantae</taxon>
        <taxon>Streptophyta</taxon>
        <taxon>Embryophyta</taxon>
        <taxon>Tracheophyta</taxon>
        <taxon>Spermatophyta</taxon>
        <taxon>Magnoliopsida</taxon>
        <taxon>eudicotyledons</taxon>
        <taxon>Gunneridae</taxon>
        <taxon>Pentapetalae</taxon>
        <taxon>rosids</taxon>
        <taxon>fabids</taxon>
        <taxon>Rosales</taxon>
        <taxon>Rosaceae</taxon>
        <taxon>Rosoideae</taxon>
        <taxon>Rosoideae incertae sedis</taxon>
        <taxon>Rubus</taxon>
    </lineage>
</organism>
<dbReference type="Proteomes" id="UP001457282">
    <property type="component" value="Unassembled WGS sequence"/>
</dbReference>
<name>A0AAW1YU61_RUBAR</name>
<evidence type="ECO:0000313" key="1">
    <source>
        <dbReference type="EMBL" id="KAK9951739.1"/>
    </source>
</evidence>
<comment type="caution">
    <text evidence="1">The sequence shown here is derived from an EMBL/GenBank/DDBJ whole genome shotgun (WGS) entry which is preliminary data.</text>
</comment>
<reference evidence="1 2" key="1">
    <citation type="journal article" date="2023" name="G3 (Bethesda)">
        <title>A chromosome-length genome assembly and annotation of blackberry (Rubus argutus, cv. 'Hillquist').</title>
        <authorList>
            <person name="Bruna T."/>
            <person name="Aryal R."/>
            <person name="Dudchenko O."/>
            <person name="Sargent D.J."/>
            <person name="Mead D."/>
            <person name="Buti M."/>
            <person name="Cavallini A."/>
            <person name="Hytonen T."/>
            <person name="Andres J."/>
            <person name="Pham M."/>
            <person name="Weisz D."/>
            <person name="Mascagni F."/>
            <person name="Usai G."/>
            <person name="Natali L."/>
            <person name="Bassil N."/>
            <person name="Fernandez G.E."/>
            <person name="Lomsadze A."/>
            <person name="Armour M."/>
            <person name="Olukolu B."/>
            <person name="Poorten T."/>
            <person name="Britton C."/>
            <person name="Davik J."/>
            <person name="Ashrafi H."/>
            <person name="Aiden E.L."/>
            <person name="Borodovsky M."/>
            <person name="Worthington M."/>
        </authorList>
    </citation>
    <scope>NUCLEOTIDE SEQUENCE [LARGE SCALE GENOMIC DNA]</scope>
    <source>
        <strain evidence="1">PI 553951</strain>
    </source>
</reference>
<evidence type="ECO:0008006" key="3">
    <source>
        <dbReference type="Google" id="ProtNLM"/>
    </source>
</evidence>
<dbReference type="EMBL" id="JBEDUW010000001">
    <property type="protein sequence ID" value="KAK9951739.1"/>
    <property type="molecule type" value="Genomic_DNA"/>
</dbReference>
<proteinExistence type="predicted"/>
<dbReference type="AlphaFoldDB" id="A0AAW1YU61"/>
<sequence>MGWEETTHGIMVAERRGSEEARLSCIDEAHGLGAWLRRRWGVVIGDQRCGMPWGREQREIWVAGMVQMRHEEMINGGEAWGLREGCCDWARYGGGDGDCRL</sequence>